<reference evidence="2 3" key="1">
    <citation type="submission" date="2022-05" db="EMBL/GenBank/DDBJ databases">
        <authorList>
            <consortium name="Genoscope - CEA"/>
            <person name="William W."/>
        </authorList>
    </citation>
    <scope>NUCLEOTIDE SEQUENCE [LARGE SCALE GENOMIC DNA]</scope>
</reference>
<keyword evidence="3" id="KW-1185">Reference proteome</keyword>
<organism evidence="2 3">
    <name type="scientific">Porites lobata</name>
    <dbReference type="NCBI Taxonomy" id="104759"/>
    <lineage>
        <taxon>Eukaryota</taxon>
        <taxon>Metazoa</taxon>
        <taxon>Cnidaria</taxon>
        <taxon>Anthozoa</taxon>
        <taxon>Hexacorallia</taxon>
        <taxon>Scleractinia</taxon>
        <taxon>Fungiina</taxon>
        <taxon>Poritidae</taxon>
        <taxon>Porites</taxon>
    </lineage>
</organism>
<comment type="caution">
    <text evidence="2">The sequence shown here is derived from an EMBL/GenBank/DDBJ whole genome shotgun (WGS) entry which is preliminary data.</text>
</comment>
<dbReference type="Proteomes" id="UP001159405">
    <property type="component" value="Unassembled WGS sequence"/>
</dbReference>
<keyword evidence="1" id="KW-0812">Transmembrane</keyword>
<evidence type="ECO:0000313" key="2">
    <source>
        <dbReference type="EMBL" id="CAH3177981.1"/>
    </source>
</evidence>
<proteinExistence type="predicted"/>
<keyword evidence="1" id="KW-1133">Transmembrane helix</keyword>
<gene>
    <name evidence="2" type="ORF">PLOB_00020071</name>
</gene>
<evidence type="ECO:0000256" key="1">
    <source>
        <dbReference type="SAM" id="Phobius"/>
    </source>
</evidence>
<feature type="transmembrane region" description="Helical" evidence="1">
    <location>
        <begin position="9"/>
        <end position="28"/>
    </location>
</feature>
<evidence type="ECO:0000313" key="3">
    <source>
        <dbReference type="Proteomes" id="UP001159405"/>
    </source>
</evidence>
<sequence>MYSPLRSSCTLLVVLSTLGLFFVVYIHVRTISLPTYLHVFNINEIAFPLAKELSSYKGKPFVYLVQAESCLSQHLRSFVNLESSTKRDFIVLSWGQECFDLSTNMSGVMYVNYRNTTWSSGRNILYGLALNKKVNYRYYIFLDEDIEFSFTANTSQDFYSTGSKHPLKAFENFLLSYEPAVGLCNYCSRCGKPLADGSYVSGLCCSPRPTNGDLPPLLPVSISFDAAVNAFHTHAIKYILPYRLDYENISWWESQKYVILASDILFRGQVVRYTPVTATNNNHNDYPQQLLDNWADILEDIRKTTPKQFKNQSVFNREPIVDMVPEVVGNVVHTLLWNLSIPEPKTPIIPYRHFRRYREH</sequence>
<protein>
    <submittedName>
        <fullName evidence="2">Uncharacterized protein</fullName>
    </submittedName>
</protein>
<dbReference type="EMBL" id="CALNXK010000233">
    <property type="protein sequence ID" value="CAH3177981.1"/>
    <property type="molecule type" value="Genomic_DNA"/>
</dbReference>
<name>A0ABN8RKL9_9CNID</name>
<accession>A0ABN8RKL9</accession>
<keyword evidence="1" id="KW-0472">Membrane</keyword>